<organism evidence="1 2">
    <name type="scientific">Carya illinoinensis</name>
    <name type="common">Pecan</name>
    <dbReference type="NCBI Taxonomy" id="32201"/>
    <lineage>
        <taxon>Eukaryota</taxon>
        <taxon>Viridiplantae</taxon>
        <taxon>Streptophyta</taxon>
        <taxon>Embryophyta</taxon>
        <taxon>Tracheophyta</taxon>
        <taxon>Spermatophyta</taxon>
        <taxon>Magnoliopsida</taxon>
        <taxon>eudicotyledons</taxon>
        <taxon>Gunneridae</taxon>
        <taxon>Pentapetalae</taxon>
        <taxon>rosids</taxon>
        <taxon>fabids</taxon>
        <taxon>Fagales</taxon>
        <taxon>Juglandaceae</taxon>
        <taxon>Carya</taxon>
    </lineage>
</organism>
<dbReference type="Proteomes" id="UP000811246">
    <property type="component" value="Chromosome 8"/>
</dbReference>
<sequence>MLVDGRCSRVKFGGEMDNTHSQATCRTHSDHACHTKQTYRITHALTANTIITRTPHTSSFRTDHAHRQQATAVFLDFCLSIF</sequence>
<evidence type="ECO:0000313" key="1">
    <source>
        <dbReference type="EMBL" id="KAG6700442.1"/>
    </source>
</evidence>
<accession>A0A922EEQ4</accession>
<dbReference type="AlphaFoldDB" id="A0A922EEQ4"/>
<gene>
    <name evidence="1" type="ORF">I3842_08G112600</name>
</gene>
<comment type="caution">
    <text evidence="1">The sequence shown here is derived from an EMBL/GenBank/DDBJ whole genome shotgun (WGS) entry which is preliminary data.</text>
</comment>
<evidence type="ECO:0000313" key="2">
    <source>
        <dbReference type="Proteomes" id="UP000811246"/>
    </source>
</evidence>
<dbReference type="EMBL" id="CM031832">
    <property type="protein sequence ID" value="KAG6700442.1"/>
    <property type="molecule type" value="Genomic_DNA"/>
</dbReference>
<name>A0A922EEQ4_CARIL</name>
<protein>
    <submittedName>
        <fullName evidence="1">Uncharacterized protein</fullName>
    </submittedName>
</protein>
<proteinExistence type="predicted"/>
<reference evidence="1" key="1">
    <citation type="submission" date="2021-01" db="EMBL/GenBank/DDBJ databases">
        <authorList>
            <person name="Lovell J.T."/>
            <person name="Bentley N."/>
            <person name="Bhattarai G."/>
            <person name="Jenkins J.W."/>
            <person name="Sreedasyam A."/>
            <person name="Alarcon Y."/>
            <person name="Bock C."/>
            <person name="Boston L."/>
            <person name="Carlson J."/>
            <person name="Cervantes K."/>
            <person name="Clermont K."/>
            <person name="Krom N."/>
            <person name="Kubenka K."/>
            <person name="Mamidi S."/>
            <person name="Mattison C."/>
            <person name="Monteros M."/>
            <person name="Pisani C."/>
            <person name="Plott C."/>
            <person name="Rajasekar S."/>
            <person name="Rhein H.S."/>
            <person name="Rohla C."/>
            <person name="Song M."/>
            <person name="Hilaire R.S."/>
            <person name="Shu S."/>
            <person name="Wells L."/>
            <person name="Wang X."/>
            <person name="Webber J."/>
            <person name="Heerema R.J."/>
            <person name="Klein P."/>
            <person name="Conner P."/>
            <person name="Grauke L."/>
            <person name="Grimwood J."/>
            <person name="Schmutz J."/>
            <person name="Randall J.J."/>
        </authorList>
    </citation>
    <scope>NUCLEOTIDE SEQUENCE</scope>
    <source>
        <tissue evidence="1">Leaf</tissue>
    </source>
</reference>